<dbReference type="Gene3D" id="3.30.450.350">
    <property type="entry name" value="CHASE domain"/>
    <property type="match status" value="1"/>
</dbReference>
<feature type="domain" description="GGDEF" evidence="11">
    <location>
        <begin position="667"/>
        <end position="794"/>
    </location>
</feature>
<keyword evidence="5 7" id="KW-0472">Membrane</keyword>
<dbReference type="Pfam" id="PF08447">
    <property type="entry name" value="PAS_3"/>
    <property type="match status" value="1"/>
</dbReference>
<dbReference type="InterPro" id="IPR000700">
    <property type="entry name" value="PAS-assoc_C"/>
</dbReference>
<dbReference type="InterPro" id="IPR035965">
    <property type="entry name" value="PAS-like_dom_sf"/>
</dbReference>
<dbReference type="Gene3D" id="3.30.70.270">
    <property type="match status" value="1"/>
</dbReference>
<evidence type="ECO:0000256" key="4">
    <source>
        <dbReference type="ARBA" id="ARBA00022989"/>
    </source>
</evidence>
<dbReference type="NCBIfam" id="TIGR00229">
    <property type="entry name" value="sensory_box"/>
    <property type="match status" value="1"/>
</dbReference>
<evidence type="ECO:0000259" key="9">
    <source>
        <dbReference type="PROSITE" id="PS50113"/>
    </source>
</evidence>
<evidence type="ECO:0000259" key="8">
    <source>
        <dbReference type="PROSITE" id="PS50112"/>
    </source>
</evidence>
<evidence type="ECO:0000256" key="1">
    <source>
        <dbReference type="ARBA" id="ARBA00004370"/>
    </source>
</evidence>
<reference evidence="12 13" key="1">
    <citation type="submission" date="2020-03" db="EMBL/GenBank/DDBJ databases">
        <authorList>
            <person name="Wang L."/>
            <person name="He N."/>
            <person name="Li Y."/>
            <person name="Fang Y."/>
            <person name="Zhang F."/>
        </authorList>
    </citation>
    <scope>NUCLEOTIDE SEQUENCE [LARGE SCALE GENOMIC DNA]</scope>
    <source>
        <strain evidence="13">hsmgli-8</strain>
    </source>
</reference>
<dbReference type="SUPFAM" id="SSF55785">
    <property type="entry name" value="PYP-like sensor domain (PAS domain)"/>
    <property type="match status" value="2"/>
</dbReference>
<evidence type="ECO:0000256" key="6">
    <source>
        <dbReference type="ARBA" id="ARBA00034247"/>
    </source>
</evidence>
<comment type="caution">
    <text evidence="12">The sequence shown here is derived from an EMBL/GenBank/DDBJ whole genome shotgun (WGS) entry which is preliminary data.</text>
</comment>
<sequence>MLPRTDTAKIFGFINEGASAWRVLLLGLLLGLTVTAALVVTSSLLSRQQVQQRFELLASERTARIEERLMDQTGRLDSLRRFATWAEPLTERAFEGFSQPLLTRTRGYSWMPVVSAQDRARFEAQAGFPIQVLGPSGELVDSLPAQTYFPIYFNTLAGGGRAPYGFDVGSSPERRSTLNNALASQGLAASAPLDLIGLDSPYNRGVLVVAPVYHWRTPSSGQAAPRLRGFVSAIVSVHELLANGLPDPQEDNLCVRILDLSNPGQQEVLYASDNQSGDTGLAMSRLLHLADRSYRIELSPSQVFMSNNRSAIALSIGVLGTLLTLLLCVLLYSLVTQRQRALRLVSQRTDELSRSEQQLRHTHAQLKSILDAATEVAIIGTDLSGMITTFNAGAERMFGYSETQVTQQMRLGDFHLHSELANRAGELEYRLGRPISTMDAMLYNDEPSGSPEAHHWTLVRSDGSSLTANMLVTAMHDEHAELIGYLAVCIDVTESLRTLQALAARDRLLERLSAEVPGGIFQLRFDNDGSSAFVYASRGLEAIYEIDLATLAQDASGVFERVHPDDEADLRASIVVSARQLTRWQAEYRVCLPLRGERWVRGEATPERLAGGSVLWHGYLSDISDLKRVEHELRRLSVTDALTGIHNRRYFQERLEAELDRARRERSSLAIVMLDIDHFKRINDRFGHPVGDRVLQAICRTFSQRLRRNDVFCRLGGEEFAVLCAGSNLEQAHCLAMELWQAVRGTPVEGVGQVTASFGVAGWRTGESGEALLARADAGVYLAKQSGRDQVVQG</sequence>
<dbReference type="Gene3D" id="3.30.450.20">
    <property type="entry name" value="PAS domain"/>
    <property type="match status" value="2"/>
</dbReference>
<dbReference type="SUPFAM" id="SSF55073">
    <property type="entry name" value="Nucleotide cyclase"/>
    <property type="match status" value="1"/>
</dbReference>
<dbReference type="SMART" id="SM01079">
    <property type="entry name" value="CHASE"/>
    <property type="match status" value="1"/>
</dbReference>
<dbReference type="InterPro" id="IPR029787">
    <property type="entry name" value="Nucleotide_cyclase"/>
</dbReference>
<dbReference type="PROSITE" id="PS50112">
    <property type="entry name" value="PAS"/>
    <property type="match status" value="1"/>
</dbReference>
<feature type="domain" description="CHASE" evidence="10">
    <location>
        <begin position="106"/>
        <end position="297"/>
    </location>
</feature>
<dbReference type="EMBL" id="JAAVJI010000006">
    <property type="protein sequence ID" value="NJP01626.1"/>
    <property type="molecule type" value="Genomic_DNA"/>
</dbReference>
<protein>
    <recommendedName>
        <fullName evidence="2">diguanylate cyclase</fullName>
        <ecNumber evidence="2">2.7.7.65</ecNumber>
    </recommendedName>
</protein>
<evidence type="ECO:0000259" key="10">
    <source>
        <dbReference type="PROSITE" id="PS50839"/>
    </source>
</evidence>
<dbReference type="RefSeq" id="WP_168084201.1">
    <property type="nucleotide sequence ID" value="NZ_JAAVJI010000006.1"/>
</dbReference>
<dbReference type="PROSITE" id="PS50887">
    <property type="entry name" value="GGDEF"/>
    <property type="match status" value="1"/>
</dbReference>
<gene>
    <name evidence="12" type="ORF">HBH25_12300</name>
</gene>
<dbReference type="InterPro" id="IPR000160">
    <property type="entry name" value="GGDEF_dom"/>
</dbReference>
<dbReference type="PROSITE" id="PS50839">
    <property type="entry name" value="CHASE"/>
    <property type="match status" value="1"/>
</dbReference>
<dbReference type="Pfam" id="PF13426">
    <property type="entry name" value="PAS_9"/>
    <property type="match status" value="1"/>
</dbReference>
<keyword evidence="13" id="KW-1185">Reference proteome</keyword>
<dbReference type="Proteomes" id="UP000746535">
    <property type="component" value="Unassembled WGS sequence"/>
</dbReference>
<dbReference type="InterPro" id="IPR001610">
    <property type="entry name" value="PAC"/>
</dbReference>
<dbReference type="InterPro" id="IPR006189">
    <property type="entry name" value="CHASE_dom"/>
</dbReference>
<dbReference type="PROSITE" id="PS50113">
    <property type="entry name" value="PAC"/>
    <property type="match status" value="1"/>
</dbReference>
<dbReference type="InterPro" id="IPR042240">
    <property type="entry name" value="CHASE_sf"/>
</dbReference>
<accession>A0ABX0YF16</accession>
<feature type="domain" description="PAC" evidence="9">
    <location>
        <begin position="452"/>
        <end position="504"/>
    </location>
</feature>
<dbReference type="CDD" id="cd01949">
    <property type="entry name" value="GGDEF"/>
    <property type="match status" value="1"/>
</dbReference>
<evidence type="ECO:0000313" key="13">
    <source>
        <dbReference type="Proteomes" id="UP000746535"/>
    </source>
</evidence>
<keyword evidence="3 7" id="KW-0812">Transmembrane</keyword>
<dbReference type="PANTHER" id="PTHR45138">
    <property type="entry name" value="REGULATORY COMPONENTS OF SENSORY TRANSDUCTION SYSTEM"/>
    <property type="match status" value="1"/>
</dbReference>
<feature type="transmembrane region" description="Helical" evidence="7">
    <location>
        <begin position="311"/>
        <end position="335"/>
    </location>
</feature>
<comment type="subcellular location">
    <subcellularLocation>
        <location evidence="1">Membrane</location>
    </subcellularLocation>
</comment>
<dbReference type="NCBIfam" id="TIGR00254">
    <property type="entry name" value="GGDEF"/>
    <property type="match status" value="1"/>
</dbReference>
<dbReference type="InterPro" id="IPR050469">
    <property type="entry name" value="Diguanylate_Cyclase"/>
</dbReference>
<feature type="domain" description="PAS" evidence="8">
    <location>
        <begin position="362"/>
        <end position="414"/>
    </location>
</feature>
<dbReference type="Pfam" id="PF03924">
    <property type="entry name" value="CHASE"/>
    <property type="match status" value="1"/>
</dbReference>
<dbReference type="PANTHER" id="PTHR45138:SF9">
    <property type="entry name" value="DIGUANYLATE CYCLASE DGCM-RELATED"/>
    <property type="match status" value="1"/>
</dbReference>
<proteinExistence type="predicted"/>
<comment type="catalytic activity">
    <reaction evidence="6">
        <text>2 GTP = 3',3'-c-di-GMP + 2 diphosphate</text>
        <dbReference type="Rhea" id="RHEA:24898"/>
        <dbReference type="ChEBI" id="CHEBI:33019"/>
        <dbReference type="ChEBI" id="CHEBI:37565"/>
        <dbReference type="ChEBI" id="CHEBI:58805"/>
        <dbReference type="EC" id="2.7.7.65"/>
    </reaction>
</comment>
<evidence type="ECO:0000256" key="2">
    <source>
        <dbReference type="ARBA" id="ARBA00012528"/>
    </source>
</evidence>
<dbReference type="EC" id="2.7.7.65" evidence="2"/>
<dbReference type="InterPro" id="IPR013655">
    <property type="entry name" value="PAS_fold_3"/>
</dbReference>
<dbReference type="InterPro" id="IPR000014">
    <property type="entry name" value="PAS"/>
</dbReference>
<evidence type="ECO:0000313" key="12">
    <source>
        <dbReference type="EMBL" id="NJP01626.1"/>
    </source>
</evidence>
<evidence type="ECO:0000259" key="11">
    <source>
        <dbReference type="PROSITE" id="PS50887"/>
    </source>
</evidence>
<keyword evidence="4 7" id="KW-1133">Transmembrane helix</keyword>
<dbReference type="Pfam" id="PF00990">
    <property type="entry name" value="GGDEF"/>
    <property type="match status" value="1"/>
</dbReference>
<evidence type="ECO:0000256" key="7">
    <source>
        <dbReference type="SAM" id="Phobius"/>
    </source>
</evidence>
<dbReference type="SMART" id="SM00091">
    <property type="entry name" value="PAS"/>
    <property type="match status" value="2"/>
</dbReference>
<evidence type="ECO:0000256" key="3">
    <source>
        <dbReference type="ARBA" id="ARBA00022692"/>
    </source>
</evidence>
<feature type="transmembrane region" description="Helical" evidence="7">
    <location>
        <begin position="20"/>
        <end position="45"/>
    </location>
</feature>
<name>A0ABX0YF16_9PSED</name>
<dbReference type="SMART" id="SM00086">
    <property type="entry name" value="PAC"/>
    <property type="match status" value="2"/>
</dbReference>
<dbReference type="InterPro" id="IPR043128">
    <property type="entry name" value="Rev_trsase/Diguanyl_cyclase"/>
</dbReference>
<organism evidence="12 13">
    <name type="scientific">Pseudomonas quercus</name>
    <dbReference type="NCBI Taxonomy" id="2722792"/>
    <lineage>
        <taxon>Bacteria</taxon>
        <taxon>Pseudomonadati</taxon>
        <taxon>Pseudomonadota</taxon>
        <taxon>Gammaproteobacteria</taxon>
        <taxon>Pseudomonadales</taxon>
        <taxon>Pseudomonadaceae</taxon>
        <taxon>Pseudomonas</taxon>
    </lineage>
</organism>
<evidence type="ECO:0000256" key="5">
    <source>
        <dbReference type="ARBA" id="ARBA00023136"/>
    </source>
</evidence>
<dbReference type="CDD" id="cd00130">
    <property type="entry name" value="PAS"/>
    <property type="match status" value="2"/>
</dbReference>
<dbReference type="SMART" id="SM00267">
    <property type="entry name" value="GGDEF"/>
    <property type="match status" value="1"/>
</dbReference>